<evidence type="ECO:0000256" key="1">
    <source>
        <dbReference type="SAM" id="Coils"/>
    </source>
</evidence>
<keyword evidence="3" id="KW-1185">Reference proteome</keyword>
<organism evidence="2 3">
    <name type="scientific">Chryseobacterium pyrolae</name>
    <dbReference type="NCBI Taxonomy" id="2987481"/>
    <lineage>
        <taxon>Bacteria</taxon>
        <taxon>Pseudomonadati</taxon>
        <taxon>Bacteroidota</taxon>
        <taxon>Flavobacteriia</taxon>
        <taxon>Flavobacteriales</taxon>
        <taxon>Weeksellaceae</taxon>
        <taxon>Chryseobacterium group</taxon>
        <taxon>Chryseobacterium</taxon>
    </lineage>
</organism>
<sequence>MARINTRPDIIYVKDMSEVDKDNFEMILNKFKMTNNGKAIKRLFSEYLKIEKTISDKNSEIMILNKQLIDAEKEKKKFFENKNKLINALSDVGKTLIEAKKDISKL</sequence>
<name>A0ABT2IN86_9FLAO</name>
<dbReference type="RefSeq" id="WP_259831781.1">
    <property type="nucleotide sequence ID" value="NZ_JANZQH010000018.1"/>
</dbReference>
<keyword evidence="1" id="KW-0175">Coiled coil</keyword>
<dbReference type="EMBL" id="JANZQH010000018">
    <property type="protein sequence ID" value="MCT2410054.1"/>
    <property type="molecule type" value="Genomic_DNA"/>
</dbReference>
<feature type="coiled-coil region" evidence="1">
    <location>
        <begin position="54"/>
        <end position="81"/>
    </location>
</feature>
<dbReference type="Proteomes" id="UP001142057">
    <property type="component" value="Unassembled WGS sequence"/>
</dbReference>
<evidence type="ECO:0000313" key="3">
    <source>
        <dbReference type="Proteomes" id="UP001142057"/>
    </source>
</evidence>
<proteinExistence type="predicted"/>
<accession>A0ABT2IN86</accession>
<reference evidence="2" key="1">
    <citation type="submission" date="2022-08" db="EMBL/GenBank/DDBJ databases">
        <title>Chryseobacterium antibioticum,isolated from the rhizosphere soil of Pyrola in Tibet.</title>
        <authorList>
            <person name="Kan Y."/>
        </authorList>
    </citation>
    <scope>NUCLEOTIDE SEQUENCE</scope>
    <source>
        <strain evidence="2">Pc2-12</strain>
    </source>
</reference>
<evidence type="ECO:0000313" key="2">
    <source>
        <dbReference type="EMBL" id="MCT2410054.1"/>
    </source>
</evidence>
<protein>
    <submittedName>
        <fullName evidence="2">Uncharacterized protein</fullName>
    </submittedName>
</protein>
<gene>
    <name evidence="2" type="ORF">NZD88_21060</name>
</gene>
<comment type="caution">
    <text evidence="2">The sequence shown here is derived from an EMBL/GenBank/DDBJ whole genome shotgun (WGS) entry which is preliminary data.</text>
</comment>